<comment type="caution">
    <text evidence="2">The sequence shown here is derived from an EMBL/GenBank/DDBJ whole genome shotgun (WGS) entry which is preliminary data.</text>
</comment>
<evidence type="ECO:0000259" key="1">
    <source>
        <dbReference type="Pfam" id="PF09994"/>
    </source>
</evidence>
<sequence>MLQFWEMYSVYKTKKAETPMEETAWGNWNLEMKDKAEKDPKDDDMVAIAEGDKDHAAYKVRKGASYYRLSYCHRPVDIKIIGVFDTVGSMGIPNNRLVDVTGYNKEYAFHNTNLHPDFDHAF</sequence>
<gene>
    <name evidence="2" type="ORF">N7G274_007670</name>
</gene>
<proteinExistence type="predicted"/>
<name>A0ABR4A7U0_9LECA</name>
<keyword evidence="3" id="KW-1185">Reference proteome</keyword>
<evidence type="ECO:0000313" key="3">
    <source>
        <dbReference type="Proteomes" id="UP001590950"/>
    </source>
</evidence>
<organism evidence="2 3">
    <name type="scientific">Stereocaulon virgatum</name>
    <dbReference type="NCBI Taxonomy" id="373712"/>
    <lineage>
        <taxon>Eukaryota</taxon>
        <taxon>Fungi</taxon>
        <taxon>Dikarya</taxon>
        <taxon>Ascomycota</taxon>
        <taxon>Pezizomycotina</taxon>
        <taxon>Lecanoromycetes</taxon>
        <taxon>OSLEUM clade</taxon>
        <taxon>Lecanoromycetidae</taxon>
        <taxon>Lecanorales</taxon>
        <taxon>Lecanorineae</taxon>
        <taxon>Stereocaulaceae</taxon>
        <taxon>Stereocaulon</taxon>
    </lineage>
</organism>
<dbReference type="Proteomes" id="UP001590950">
    <property type="component" value="Unassembled WGS sequence"/>
</dbReference>
<protein>
    <recommendedName>
        <fullName evidence="1">T6SS Phospholipase effector Tle1-like catalytic domain-containing protein</fullName>
    </recommendedName>
</protein>
<dbReference type="InterPro" id="IPR018712">
    <property type="entry name" value="Tle1-like_cat"/>
</dbReference>
<accession>A0ABR4A7U0</accession>
<feature type="domain" description="T6SS Phospholipase effector Tle1-like catalytic" evidence="1">
    <location>
        <begin position="29"/>
        <end position="122"/>
    </location>
</feature>
<reference evidence="2 3" key="1">
    <citation type="submission" date="2024-09" db="EMBL/GenBank/DDBJ databases">
        <title>Rethinking Asexuality: The Enigmatic Case of Functional Sexual Genes in Lepraria (Stereocaulaceae).</title>
        <authorList>
            <person name="Doellman M."/>
            <person name="Sun Y."/>
            <person name="Barcenas-Pena A."/>
            <person name="Lumbsch H.T."/>
            <person name="Grewe F."/>
        </authorList>
    </citation>
    <scope>NUCLEOTIDE SEQUENCE [LARGE SCALE GENOMIC DNA]</scope>
    <source>
        <strain evidence="2 3">Mercado 3170</strain>
    </source>
</reference>
<dbReference type="EMBL" id="JBEFKJ010000025">
    <property type="protein sequence ID" value="KAL2039398.1"/>
    <property type="molecule type" value="Genomic_DNA"/>
</dbReference>
<dbReference type="Pfam" id="PF09994">
    <property type="entry name" value="T6SS_Tle1-like_cat"/>
    <property type="match status" value="1"/>
</dbReference>
<evidence type="ECO:0000313" key="2">
    <source>
        <dbReference type="EMBL" id="KAL2039398.1"/>
    </source>
</evidence>